<dbReference type="InterPro" id="IPR011650">
    <property type="entry name" value="Peptidase_M20_dimer"/>
</dbReference>
<dbReference type="InterPro" id="IPR002933">
    <property type="entry name" value="Peptidase_M20"/>
</dbReference>
<keyword evidence="3 7" id="KW-0479">Metal-binding</keyword>
<dbReference type="GO" id="GO:0004181">
    <property type="term" value="F:metallocarboxypeptidase activity"/>
    <property type="evidence" value="ECO:0007669"/>
    <property type="project" value="InterPro"/>
</dbReference>
<feature type="active site" description="Proton acceptor" evidence="6">
    <location>
        <position position="238"/>
    </location>
</feature>
<dbReference type="InterPro" id="IPR001261">
    <property type="entry name" value="ArgE/DapE_CS"/>
</dbReference>
<feature type="binding site" evidence="7">
    <location>
        <position position="204"/>
    </location>
    <ligand>
        <name>Zn(2+)</name>
        <dbReference type="ChEBI" id="CHEBI:29105"/>
        <label>1</label>
    </ligand>
</feature>
<evidence type="ECO:0000313" key="9">
    <source>
        <dbReference type="EMBL" id="KIY66589.1"/>
    </source>
</evidence>
<dbReference type="SUPFAM" id="SSF55031">
    <property type="entry name" value="Bacterial exopeptidase dimerisation domain"/>
    <property type="match status" value="1"/>
</dbReference>
<dbReference type="Pfam" id="PF01546">
    <property type="entry name" value="Peptidase_M20"/>
    <property type="match status" value="1"/>
</dbReference>
<dbReference type="Gene3D" id="1.10.150.900">
    <property type="match status" value="1"/>
</dbReference>
<evidence type="ECO:0000256" key="7">
    <source>
        <dbReference type="PIRSR" id="PIRSR037217-2"/>
    </source>
</evidence>
<feature type="binding site" evidence="7">
    <location>
        <position position="554"/>
    </location>
    <ligand>
        <name>Zn(2+)</name>
        <dbReference type="ChEBI" id="CHEBI:29105"/>
        <label>1</label>
    </ligand>
</feature>
<feature type="binding site" evidence="7">
    <location>
        <position position="204"/>
    </location>
    <ligand>
        <name>Zn(2+)</name>
        <dbReference type="ChEBI" id="CHEBI:29105"/>
        <label>2</label>
    </ligand>
</feature>
<keyword evidence="4" id="KW-0378">Hydrolase</keyword>
<dbReference type="PANTHER" id="PTHR45962:SF1">
    <property type="entry name" value="N-FATTY-ACYL-AMINO ACID SYNTHASE_HYDROLASE PM20D1"/>
    <property type="match status" value="1"/>
</dbReference>
<dbReference type="OrthoDB" id="3064516at2759"/>
<dbReference type="Gene3D" id="3.30.70.360">
    <property type="match status" value="1"/>
</dbReference>
<keyword evidence="9" id="KW-0121">Carboxypeptidase</keyword>
<feature type="binding site" evidence="7">
    <location>
        <position position="239"/>
    </location>
    <ligand>
        <name>Zn(2+)</name>
        <dbReference type="ChEBI" id="CHEBI:29105"/>
        <label>1</label>
    </ligand>
</feature>
<dbReference type="SUPFAM" id="SSF53187">
    <property type="entry name" value="Zn-dependent exopeptidases"/>
    <property type="match status" value="1"/>
</dbReference>
<feature type="binding site" evidence="7">
    <location>
        <position position="169"/>
    </location>
    <ligand>
        <name>Zn(2+)</name>
        <dbReference type="ChEBI" id="CHEBI:29105"/>
        <label>2</label>
    </ligand>
</feature>
<dbReference type="EMBL" id="KN880550">
    <property type="protein sequence ID" value="KIY66589.1"/>
    <property type="molecule type" value="Genomic_DNA"/>
</dbReference>
<reference evidence="9 10" key="1">
    <citation type="journal article" date="2015" name="Fungal Genet. Biol.">
        <title>Evolution of novel wood decay mechanisms in Agaricales revealed by the genome sequences of Fistulina hepatica and Cylindrobasidium torrendii.</title>
        <authorList>
            <person name="Floudas D."/>
            <person name="Held B.W."/>
            <person name="Riley R."/>
            <person name="Nagy L.G."/>
            <person name="Koehler G."/>
            <person name="Ransdell A.S."/>
            <person name="Younus H."/>
            <person name="Chow J."/>
            <person name="Chiniquy J."/>
            <person name="Lipzen A."/>
            <person name="Tritt A."/>
            <person name="Sun H."/>
            <person name="Haridas S."/>
            <person name="LaButti K."/>
            <person name="Ohm R.A."/>
            <person name="Kues U."/>
            <person name="Blanchette R.A."/>
            <person name="Grigoriev I.V."/>
            <person name="Minto R.E."/>
            <person name="Hibbett D.S."/>
        </authorList>
    </citation>
    <scope>NUCLEOTIDE SEQUENCE [LARGE SCALE GENOMIC DNA]</scope>
    <source>
        <strain evidence="9 10">FP15055 ss-10</strain>
    </source>
</reference>
<dbReference type="Pfam" id="PF07687">
    <property type="entry name" value="M20_dimer"/>
    <property type="match status" value="1"/>
</dbReference>
<dbReference type="PIRSF" id="PIRSF037217">
    <property type="entry name" value="Carboxypeptidase_S"/>
    <property type="match status" value="1"/>
</dbReference>
<evidence type="ECO:0000256" key="4">
    <source>
        <dbReference type="ARBA" id="ARBA00022801"/>
    </source>
</evidence>
<keyword evidence="5 7" id="KW-0862">Zinc</keyword>
<dbReference type="STRING" id="1314674.A0A0D7B8T4"/>
<dbReference type="PANTHER" id="PTHR45962">
    <property type="entry name" value="N-FATTY-ACYL-AMINO ACID SYNTHASE/HYDROLASE PM20D1"/>
    <property type="match status" value="1"/>
</dbReference>
<evidence type="ECO:0000256" key="5">
    <source>
        <dbReference type="ARBA" id="ARBA00022833"/>
    </source>
</evidence>
<dbReference type="AlphaFoldDB" id="A0A0D7B8T4"/>
<name>A0A0D7B8T4_9AGAR</name>
<evidence type="ECO:0000259" key="8">
    <source>
        <dbReference type="Pfam" id="PF07687"/>
    </source>
</evidence>
<dbReference type="GO" id="GO:0051603">
    <property type="term" value="P:proteolysis involved in protein catabolic process"/>
    <property type="evidence" value="ECO:0007669"/>
    <property type="project" value="TreeGrafter"/>
</dbReference>
<comment type="similarity">
    <text evidence="1">Belongs to the peptidase M20A family.</text>
</comment>
<dbReference type="GO" id="GO:0000328">
    <property type="term" value="C:fungal-type vacuole lumen"/>
    <property type="evidence" value="ECO:0007669"/>
    <property type="project" value="TreeGrafter"/>
</dbReference>
<dbReference type="FunFam" id="3.40.630.10:FF:000027">
    <property type="entry name" value="N-fatty-acyl-amino acid synthase/hydrolase PM20D1"/>
    <property type="match status" value="1"/>
</dbReference>
<proteinExistence type="inferred from homology"/>
<feature type="binding site" evidence="7">
    <location>
        <position position="267"/>
    </location>
    <ligand>
        <name>Zn(2+)</name>
        <dbReference type="ChEBI" id="CHEBI:29105"/>
        <label>2</label>
    </ligand>
</feature>
<feature type="active site" evidence="6">
    <location>
        <position position="171"/>
    </location>
</feature>
<dbReference type="Proteomes" id="UP000054007">
    <property type="component" value="Unassembled WGS sequence"/>
</dbReference>
<dbReference type="CDD" id="cd05674">
    <property type="entry name" value="M20_yscS"/>
    <property type="match status" value="1"/>
</dbReference>
<dbReference type="Gene3D" id="3.40.630.10">
    <property type="entry name" value="Zn peptidases"/>
    <property type="match status" value="1"/>
</dbReference>
<keyword evidence="10" id="KW-1185">Reference proteome</keyword>
<dbReference type="PROSITE" id="PS00759">
    <property type="entry name" value="ARGE_DAPE_CPG2_2"/>
    <property type="match status" value="1"/>
</dbReference>
<evidence type="ECO:0000256" key="1">
    <source>
        <dbReference type="ARBA" id="ARBA00006247"/>
    </source>
</evidence>
<sequence length="584" mass="63148">MTKEKDAQAPFAENAKPQRSRSRYLYTLLLLVPVHAWVNHQWTPFGAHRGGNKCASSNSLCAQVDALYPTKNTGLWDEVGDIVGTETFKSKAIEWLAGAVRVPTESYDGMDPVGVDPRWDAFGPFHDYLLGAFPQVHATLQLEKVNTWGLLYEWTGSDASLKPLLLAGHQDVVPVHPNTVSEWVHPPYSGYYDGELIWGRGSSDDKSGVIGILSALETLILKGFQPTRSIVLAFGFDEEISGTHGAAFLASRLLEKYGQNAFALVVDEGGGFTEVYGTPVATPGTAEKGYIDIKVAVAAPGGHSSVPPAHTSIGILSSLLVAIEANPYELKLTREDILYETLQCYAAHGKTVPPELRKAVKKAAHSDKGLRAIEDILFTELAYASLVKTTQAIDLIDGGVKTNALPEQAAAVVNHRISTRSSVKETQDHITTTLAPVAASFSLNFTAFGDVIASVPNAKGTLDLSPAFSHSLEPAPRTPTAGEDADAYRLLSGTIKAAFNAHRGYDVDTQEIVVSPGMPTGNTDTKYYWGLSPNIFRYNHKNSGNKVNRLGGAHTTNENIEVDAFLEMIRFFVALVLNADESEL</sequence>
<dbReference type="GO" id="GO:0046872">
    <property type="term" value="F:metal ion binding"/>
    <property type="evidence" value="ECO:0007669"/>
    <property type="project" value="UniProtKB-KW"/>
</dbReference>
<dbReference type="InterPro" id="IPR036264">
    <property type="entry name" value="Bact_exopeptidase_dim_dom"/>
</dbReference>
<evidence type="ECO:0000313" key="10">
    <source>
        <dbReference type="Proteomes" id="UP000054007"/>
    </source>
</evidence>
<dbReference type="InterPro" id="IPR017141">
    <property type="entry name" value="Pept_M20_carboxypep"/>
</dbReference>
<dbReference type="PROSITE" id="PS00758">
    <property type="entry name" value="ARGE_DAPE_CPG2_1"/>
    <property type="match status" value="1"/>
</dbReference>
<evidence type="ECO:0000256" key="6">
    <source>
        <dbReference type="PIRSR" id="PIRSR037217-1"/>
    </source>
</evidence>
<evidence type="ECO:0000256" key="3">
    <source>
        <dbReference type="ARBA" id="ARBA00022723"/>
    </source>
</evidence>
<protein>
    <submittedName>
        <fullName evidence="9">Carboxypeptidase S</fullName>
    </submittedName>
</protein>
<organism evidence="9 10">
    <name type="scientific">Cylindrobasidium torrendii FP15055 ss-10</name>
    <dbReference type="NCBI Taxonomy" id="1314674"/>
    <lineage>
        <taxon>Eukaryota</taxon>
        <taxon>Fungi</taxon>
        <taxon>Dikarya</taxon>
        <taxon>Basidiomycota</taxon>
        <taxon>Agaricomycotina</taxon>
        <taxon>Agaricomycetes</taxon>
        <taxon>Agaricomycetidae</taxon>
        <taxon>Agaricales</taxon>
        <taxon>Marasmiineae</taxon>
        <taxon>Physalacriaceae</taxon>
        <taxon>Cylindrobasidium</taxon>
    </lineage>
</organism>
<accession>A0A0D7B8T4</accession>
<evidence type="ECO:0000256" key="2">
    <source>
        <dbReference type="ARBA" id="ARBA00022670"/>
    </source>
</evidence>
<feature type="domain" description="Peptidase M20 dimerisation" evidence="8">
    <location>
        <begin position="285"/>
        <end position="437"/>
    </location>
</feature>
<gene>
    <name evidence="9" type="ORF">CYLTODRAFT_377538</name>
</gene>
<dbReference type="InterPro" id="IPR047177">
    <property type="entry name" value="Pept_M20A"/>
</dbReference>
<keyword evidence="2" id="KW-0645">Protease</keyword>